<name>A0ABD0NWD7_CIRMR</name>
<gene>
    <name evidence="2" type="ORF">M9458_037933</name>
</gene>
<feature type="region of interest" description="Disordered" evidence="1">
    <location>
        <begin position="48"/>
        <end position="71"/>
    </location>
</feature>
<evidence type="ECO:0000313" key="3">
    <source>
        <dbReference type="Proteomes" id="UP001529510"/>
    </source>
</evidence>
<comment type="caution">
    <text evidence="2">The sequence shown here is derived from an EMBL/GenBank/DDBJ whole genome shotgun (WGS) entry which is preliminary data.</text>
</comment>
<organism evidence="2 3">
    <name type="scientific">Cirrhinus mrigala</name>
    <name type="common">Mrigala</name>
    <dbReference type="NCBI Taxonomy" id="683832"/>
    <lineage>
        <taxon>Eukaryota</taxon>
        <taxon>Metazoa</taxon>
        <taxon>Chordata</taxon>
        <taxon>Craniata</taxon>
        <taxon>Vertebrata</taxon>
        <taxon>Euteleostomi</taxon>
        <taxon>Actinopterygii</taxon>
        <taxon>Neopterygii</taxon>
        <taxon>Teleostei</taxon>
        <taxon>Ostariophysi</taxon>
        <taxon>Cypriniformes</taxon>
        <taxon>Cyprinidae</taxon>
        <taxon>Labeoninae</taxon>
        <taxon>Labeonini</taxon>
        <taxon>Cirrhinus</taxon>
    </lineage>
</organism>
<proteinExistence type="predicted"/>
<feature type="non-terminal residue" evidence="2">
    <location>
        <position position="1"/>
    </location>
</feature>
<reference evidence="2 3" key="1">
    <citation type="submission" date="2024-05" db="EMBL/GenBank/DDBJ databases">
        <title>Genome sequencing and assembly of Indian major carp, Cirrhinus mrigala (Hamilton, 1822).</title>
        <authorList>
            <person name="Mohindra V."/>
            <person name="Chowdhury L.M."/>
            <person name="Lal K."/>
            <person name="Jena J.K."/>
        </authorList>
    </citation>
    <scope>NUCLEOTIDE SEQUENCE [LARGE SCALE GENOMIC DNA]</scope>
    <source>
        <strain evidence="2">CM1030</strain>
        <tissue evidence="2">Blood</tissue>
    </source>
</reference>
<dbReference type="Proteomes" id="UP001529510">
    <property type="component" value="Unassembled WGS sequence"/>
</dbReference>
<dbReference type="EMBL" id="JAMKFB020000019">
    <property type="protein sequence ID" value="KAL0166089.1"/>
    <property type="molecule type" value="Genomic_DNA"/>
</dbReference>
<dbReference type="AlphaFoldDB" id="A0ABD0NWD7"/>
<dbReference type="InterPro" id="IPR029901">
    <property type="entry name" value="Spire"/>
</dbReference>
<sequence>ELELPEQFTEDWSTMEVCVDCKKFINDIISNSRRNLTTKRARLAHRRTHSVYMSNTSSSNYKPSERTIKEV</sequence>
<dbReference type="PANTHER" id="PTHR21345">
    <property type="entry name" value="SPIRE"/>
    <property type="match status" value="1"/>
</dbReference>
<accession>A0ABD0NWD7</accession>
<evidence type="ECO:0000313" key="2">
    <source>
        <dbReference type="EMBL" id="KAL0166089.1"/>
    </source>
</evidence>
<feature type="compositionally biased region" description="Polar residues" evidence="1">
    <location>
        <begin position="51"/>
        <end position="62"/>
    </location>
</feature>
<protein>
    <submittedName>
        <fullName evidence="2">Uncharacterized protein</fullName>
    </submittedName>
</protein>
<dbReference type="PANTHER" id="PTHR21345:SF8">
    <property type="entry name" value="PROTEIN SPIRE HOMOLOG 1"/>
    <property type="match status" value="1"/>
</dbReference>
<evidence type="ECO:0000256" key="1">
    <source>
        <dbReference type="SAM" id="MobiDB-lite"/>
    </source>
</evidence>
<keyword evidence="3" id="KW-1185">Reference proteome</keyword>